<reference evidence="3 4" key="1">
    <citation type="submission" date="2018-11" db="EMBL/GenBank/DDBJ databases">
        <authorList>
            <person name="Kleinhagauer T."/>
            <person name="Glaeser S.P."/>
            <person name="Spergser J."/>
            <person name="Ruckert C."/>
            <person name="Kaempfer P."/>
            <person name="Busse H.-J."/>
        </authorList>
    </citation>
    <scope>NUCLEOTIDE SEQUENCE [LARGE SCALE GENOMIC DNA]</scope>
    <source>
        <strain evidence="3 4">200CH</strain>
    </source>
</reference>
<evidence type="ECO:0000256" key="1">
    <source>
        <dbReference type="SAM" id="MobiDB-lite"/>
    </source>
</evidence>
<gene>
    <name evidence="3" type="ORF">CCHOA_04895</name>
</gene>
<dbReference type="PANTHER" id="PTHR37292">
    <property type="entry name" value="VNG6097C"/>
    <property type="match status" value="1"/>
</dbReference>
<evidence type="ECO:0000259" key="2">
    <source>
        <dbReference type="Pfam" id="PF03235"/>
    </source>
</evidence>
<protein>
    <recommendedName>
        <fullName evidence="2">GmrSD restriction endonucleases N-terminal domain-containing protein</fullName>
    </recommendedName>
</protein>
<evidence type="ECO:0000313" key="3">
    <source>
        <dbReference type="EMBL" id="AZA13387.1"/>
    </source>
</evidence>
<feature type="region of interest" description="Disordered" evidence="1">
    <location>
        <begin position="430"/>
        <end position="449"/>
    </location>
</feature>
<sequence length="646" mass="71977">MAFTTPSYDLIDLFSRVDRGDLQLPDFQRDYSWDIDRIRGLLISCLRGYPIGSFMALDVRNEPSRFAYRVVQGAPDQGVDPGLLLLDGQQRLTTLYHSLHGDGVVDTVDFRNKNIQRKFYVDVDRAVSRTILPDDAIFAVDEQGQVRSHYGPVIEGGITDRNSAIAHGVIPLSELLSDDGTDMLFDIAEQRDERALDRIKQFHNQVLKPLVRYQIPMIRLDRETSRGGVGSIFAQANSAGLQMDIFDLLTAVFAAEDEQFHLAAVWEEIAAELAEYPVLRDVTRVDYLTALTMYLTAKSRGWASGAREDILRIDLQQFLAARPVVTAGFVQAAEFLAKRCMYTADMVPYTSQIIPLAVILALLEQRDPHLLDKQGPQDRLNRWFWSGVFGELYGSAAVISRAGRDVTEVTEWIQDAAAIEDALAAQSQTTRAARNTSAADGDTDTAADADPRTAIALGSETDRVPAPASVRSATFVESRLLSVKADSAVFKGIFALIMGRGAKEWRYNEAINARNFHTMEIGFQHIFPTAYCFNHGIDEVLSTSVLNRTPMSAKTDTLIGETAPQRYLPRLQGKSLLDDAEFDEVLSGHLLDPKLLFAQDAQAFFIDRRKRLLKMVQEAMGREAIRDVDEQDLTGGEEGPSAFRTR</sequence>
<dbReference type="EMBL" id="CP033896">
    <property type="protein sequence ID" value="AZA13387.1"/>
    <property type="molecule type" value="Genomic_DNA"/>
</dbReference>
<dbReference type="InterPro" id="IPR004919">
    <property type="entry name" value="GmrSD_N"/>
</dbReference>
<dbReference type="PANTHER" id="PTHR37292:SF2">
    <property type="entry name" value="DUF262 DOMAIN-CONTAINING PROTEIN"/>
    <property type="match status" value="1"/>
</dbReference>
<dbReference type="AlphaFoldDB" id="A0A3G6J5R0"/>
<feature type="region of interest" description="Disordered" evidence="1">
    <location>
        <begin position="627"/>
        <end position="646"/>
    </location>
</feature>
<dbReference type="Proteomes" id="UP000269019">
    <property type="component" value="Chromosome"/>
</dbReference>
<dbReference type="OrthoDB" id="9787127at2"/>
<dbReference type="RefSeq" id="WP_123927415.1">
    <property type="nucleotide sequence ID" value="NZ_CP033896.1"/>
</dbReference>
<dbReference type="Pfam" id="PF03235">
    <property type="entry name" value="GmrSD_N"/>
    <property type="match status" value="1"/>
</dbReference>
<feature type="domain" description="GmrSD restriction endonucleases N-terminal" evidence="2">
    <location>
        <begin position="11"/>
        <end position="253"/>
    </location>
</feature>
<dbReference type="KEGG" id="ccho:CCHOA_04895"/>
<evidence type="ECO:0000313" key="4">
    <source>
        <dbReference type="Proteomes" id="UP000269019"/>
    </source>
</evidence>
<name>A0A3G6J5R0_9CORY</name>
<organism evidence="3 4">
    <name type="scientific">Corynebacterium choanae</name>
    <dbReference type="NCBI Taxonomy" id="1862358"/>
    <lineage>
        <taxon>Bacteria</taxon>
        <taxon>Bacillati</taxon>
        <taxon>Actinomycetota</taxon>
        <taxon>Actinomycetes</taxon>
        <taxon>Mycobacteriales</taxon>
        <taxon>Corynebacteriaceae</taxon>
        <taxon>Corynebacterium</taxon>
    </lineage>
</organism>
<accession>A0A3G6J5R0</accession>
<proteinExistence type="predicted"/>
<keyword evidence="4" id="KW-1185">Reference proteome</keyword>